<evidence type="ECO:0000256" key="8">
    <source>
        <dbReference type="HAMAP-Rule" id="MF_00387"/>
    </source>
</evidence>
<keyword evidence="4 8" id="KW-0808">Transferase</keyword>
<dbReference type="InterPro" id="IPR010137">
    <property type="entry name" value="Lipid_A_LpxA"/>
</dbReference>
<reference evidence="11" key="1">
    <citation type="submission" date="2022-07" db="EMBL/GenBank/DDBJ databases">
        <title>Characterization of the Novel Bacterium Alteromonas immobilis LMIT006 and Alteromonas gregis LMIT007.</title>
        <authorList>
            <person name="Lin X."/>
        </authorList>
    </citation>
    <scope>NUCLEOTIDE SEQUENCE</scope>
    <source>
        <strain evidence="11">LMIT007</strain>
    </source>
</reference>
<dbReference type="NCBIfam" id="NF003657">
    <property type="entry name" value="PRK05289.1"/>
    <property type="match status" value="1"/>
</dbReference>
<gene>
    <name evidence="8 11" type="primary">lpxA</name>
    <name evidence="11" type="ORF">NLF92_02350</name>
</gene>
<evidence type="ECO:0000313" key="12">
    <source>
        <dbReference type="Proteomes" id="UP001165413"/>
    </source>
</evidence>
<evidence type="ECO:0000259" key="10">
    <source>
        <dbReference type="Pfam" id="PF25087"/>
    </source>
</evidence>
<comment type="caution">
    <text evidence="11">The sequence shown here is derived from an EMBL/GenBank/DDBJ whole genome shotgun (WGS) entry which is preliminary data.</text>
</comment>
<keyword evidence="3 8" id="KW-0441">Lipid A biosynthesis</keyword>
<comment type="similarity">
    <text evidence="8">Belongs to the transferase hexapeptide repeat family. LpxA subfamily.</text>
</comment>
<dbReference type="EC" id="2.3.1.129" evidence="8"/>
<evidence type="ECO:0000256" key="3">
    <source>
        <dbReference type="ARBA" id="ARBA00022556"/>
    </source>
</evidence>
<comment type="catalytic activity">
    <reaction evidence="8">
        <text>a (3R)-hydroxyacyl-[ACP] + UDP-N-acetyl-alpha-D-glucosamine = a UDP-3-O-[(3R)-3-hydroxyacyl]-N-acetyl-alpha-D-glucosamine + holo-[ACP]</text>
        <dbReference type="Rhea" id="RHEA:67812"/>
        <dbReference type="Rhea" id="RHEA-COMP:9685"/>
        <dbReference type="Rhea" id="RHEA-COMP:9945"/>
        <dbReference type="ChEBI" id="CHEBI:57705"/>
        <dbReference type="ChEBI" id="CHEBI:64479"/>
        <dbReference type="ChEBI" id="CHEBI:78827"/>
        <dbReference type="ChEBI" id="CHEBI:173225"/>
        <dbReference type="EC" id="2.3.1.129"/>
    </reaction>
</comment>
<keyword evidence="6 8" id="KW-0443">Lipid metabolism</keyword>
<evidence type="ECO:0000256" key="7">
    <source>
        <dbReference type="ARBA" id="ARBA00023315"/>
    </source>
</evidence>
<dbReference type="AlphaFoldDB" id="A0AA42BKJ2"/>
<comment type="subcellular location">
    <subcellularLocation>
        <location evidence="8">Cytoplasm</location>
    </subcellularLocation>
</comment>
<dbReference type="RefSeq" id="WP_254098473.1">
    <property type="nucleotide sequence ID" value="NZ_JANATA010000002.1"/>
</dbReference>
<accession>A0AA42BKJ2</accession>
<dbReference type="GO" id="GO:0009245">
    <property type="term" value="P:lipid A biosynthetic process"/>
    <property type="evidence" value="ECO:0007669"/>
    <property type="project" value="UniProtKB-UniRule"/>
</dbReference>
<dbReference type="InterPro" id="IPR029098">
    <property type="entry name" value="Acetyltransf_C"/>
</dbReference>
<evidence type="ECO:0000256" key="5">
    <source>
        <dbReference type="ARBA" id="ARBA00022737"/>
    </source>
</evidence>
<dbReference type="PANTHER" id="PTHR43480">
    <property type="entry name" value="ACYL-[ACYL-CARRIER-PROTEIN]--UDP-N-ACETYLGLUCOSAMINE O-ACYLTRANSFERASE"/>
    <property type="match status" value="1"/>
</dbReference>
<dbReference type="GO" id="GO:0016020">
    <property type="term" value="C:membrane"/>
    <property type="evidence" value="ECO:0007669"/>
    <property type="project" value="GOC"/>
</dbReference>
<proteinExistence type="inferred from homology"/>
<evidence type="ECO:0000256" key="6">
    <source>
        <dbReference type="ARBA" id="ARBA00023098"/>
    </source>
</evidence>
<dbReference type="HAMAP" id="MF_00387">
    <property type="entry name" value="LpxA"/>
    <property type="match status" value="1"/>
</dbReference>
<feature type="domain" description="UDP N-acetylglucosamine O-acyltransferase C-terminal" evidence="9">
    <location>
        <begin position="186"/>
        <end position="267"/>
    </location>
</feature>
<name>A0AA42BKJ2_9ALTE</name>
<organism evidence="11 12">
    <name type="scientific">Opacimonas viscosa</name>
    <dbReference type="NCBI Taxonomy" id="2961944"/>
    <lineage>
        <taxon>Bacteria</taxon>
        <taxon>Pseudomonadati</taxon>
        <taxon>Pseudomonadota</taxon>
        <taxon>Gammaproteobacteria</taxon>
        <taxon>Alteromonadales</taxon>
        <taxon>Alteromonadaceae</taxon>
        <taxon>Opacimonas</taxon>
    </lineage>
</organism>
<evidence type="ECO:0000313" key="11">
    <source>
        <dbReference type="EMBL" id="MCP3427780.1"/>
    </source>
</evidence>
<dbReference type="InterPro" id="IPR056729">
    <property type="entry name" value="GMPPB_C"/>
</dbReference>
<dbReference type="NCBIfam" id="TIGR01852">
    <property type="entry name" value="lipid_A_lpxA"/>
    <property type="match status" value="1"/>
</dbReference>
<keyword evidence="5 8" id="KW-0677">Repeat</keyword>
<evidence type="ECO:0000259" key="9">
    <source>
        <dbReference type="Pfam" id="PF13720"/>
    </source>
</evidence>
<dbReference type="PANTHER" id="PTHR43480:SF1">
    <property type="entry name" value="ACYL-[ACYL-CARRIER-PROTEIN]--UDP-N-ACETYLGLUCOSAMINE O-ACYLTRANSFERASE, MITOCHONDRIAL-RELATED"/>
    <property type="match status" value="1"/>
</dbReference>
<dbReference type="PIRSF" id="PIRSF000456">
    <property type="entry name" value="UDP-GlcNAc_acltr"/>
    <property type="match status" value="1"/>
</dbReference>
<dbReference type="GO" id="GO:0008780">
    <property type="term" value="F:acyl-[acyl-carrier-protein]-UDP-N-acetylglucosamine O-acyltransferase activity"/>
    <property type="evidence" value="ECO:0007669"/>
    <property type="project" value="UniProtKB-UniRule"/>
</dbReference>
<evidence type="ECO:0000256" key="4">
    <source>
        <dbReference type="ARBA" id="ARBA00022679"/>
    </source>
</evidence>
<keyword evidence="1 8" id="KW-0963">Cytoplasm</keyword>
<dbReference type="Proteomes" id="UP001165413">
    <property type="component" value="Unassembled WGS sequence"/>
</dbReference>
<dbReference type="InterPro" id="IPR037157">
    <property type="entry name" value="Acetyltransf_C_sf"/>
</dbReference>
<dbReference type="Pfam" id="PF25087">
    <property type="entry name" value="GMPPB_C"/>
    <property type="match status" value="1"/>
</dbReference>
<comment type="function">
    <text evidence="8">Involved in the biosynthesis of lipid A, a phosphorylated glycolipid that anchors the lipopolysaccharide to the outer membrane of the cell.</text>
</comment>
<keyword evidence="7 8" id="KW-0012">Acyltransferase</keyword>
<dbReference type="GO" id="GO:0005737">
    <property type="term" value="C:cytoplasm"/>
    <property type="evidence" value="ECO:0007669"/>
    <property type="project" value="UniProtKB-SubCell"/>
</dbReference>
<protein>
    <recommendedName>
        <fullName evidence="8">Acyl-[acyl-carrier-protein]--UDP-N-acetylglucosamine O-acyltransferase</fullName>
        <shortName evidence="8">UDP-N-acetylglucosamine acyltransferase</shortName>
        <ecNumber evidence="8">2.3.1.129</ecNumber>
    </recommendedName>
</protein>
<dbReference type="Pfam" id="PF13720">
    <property type="entry name" value="Acetyltransf_11"/>
    <property type="match status" value="1"/>
</dbReference>
<dbReference type="Gene3D" id="2.160.10.10">
    <property type="entry name" value="Hexapeptide repeat proteins"/>
    <property type="match status" value="1"/>
</dbReference>
<dbReference type="SUPFAM" id="SSF51161">
    <property type="entry name" value="Trimeric LpxA-like enzymes"/>
    <property type="match status" value="1"/>
</dbReference>
<dbReference type="InterPro" id="IPR001451">
    <property type="entry name" value="Hexapep"/>
</dbReference>
<keyword evidence="2 8" id="KW-0444">Lipid biosynthesis</keyword>
<dbReference type="EMBL" id="JANATA010000002">
    <property type="protein sequence ID" value="MCP3427780.1"/>
    <property type="molecule type" value="Genomic_DNA"/>
</dbReference>
<comment type="subunit">
    <text evidence="8">Homotrimer.</text>
</comment>
<comment type="pathway">
    <text evidence="8">Glycolipid biosynthesis; lipid IV(A) biosynthesis; lipid IV(A) from (3R)-3-hydroxytetradecanoyl-[acyl-carrier-protein] and UDP-N-acetyl-alpha-D-glucosamine: step 1/6.</text>
</comment>
<sequence>MKQNQSNIHPTATVHTSAIVDNSAVISENVTIGPFCYVGENVVIGAETVLESHVVVKRDTVIGKKNHFFQFCSIGEDCQDKKYAAEPTRLVIGDNNVFRESCTIHRGTIQDNSLTQIGNNNLLMVNTHLAHDCMVGDNNIFANNATVAGHVHIGDFVILGGMTAVHQFCHIGSHAFTGGGSVILRDVPPYVMVNGLKHIPQTINSEGLKRRGFDAATIMQIKRAYKALYRQNLTVTEAIAEIKELAAATPELDMLVDFLSVPNRGIIR</sequence>
<evidence type="ECO:0000256" key="1">
    <source>
        <dbReference type="ARBA" id="ARBA00022490"/>
    </source>
</evidence>
<evidence type="ECO:0000256" key="2">
    <source>
        <dbReference type="ARBA" id="ARBA00022516"/>
    </source>
</evidence>
<keyword evidence="12" id="KW-1185">Reference proteome</keyword>
<dbReference type="Pfam" id="PF00132">
    <property type="entry name" value="Hexapep"/>
    <property type="match status" value="1"/>
</dbReference>
<feature type="domain" description="Mannose-1-phosphate guanyltransferase C-terminal" evidence="10">
    <location>
        <begin position="6"/>
        <end position="109"/>
    </location>
</feature>
<dbReference type="CDD" id="cd03351">
    <property type="entry name" value="LbH_UDP-GlcNAc_AT"/>
    <property type="match status" value="1"/>
</dbReference>
<dbReference type="InterPro" id="IPR011004">
    <property type="entry name" value="Trimer_LpxA-like_sf"/>
</dbReference>
<dbReference type="Gene3D" id="1.20.1180.10">
    <property type="entry name" value="Udp N-acetylglucosamine O-acyltransferase, C-terminal domain"/>
    <property type="match status" value="1"/>
</dbReference>